<evidence type="ECO:0000313" key="2">
    <source>
        <dbReference type="EMBL" id="KAJ8869306.1"/>
    </source>
</evidence>
<proteinExistence type="predicted"/>
<dbReference type="EMBL" id="JARBHB010000014">
    <property type="protein sequence ID" value="KAJ8869306.1"/>
    <property type="molecule type" value="Genomic_DNA"/>
</dbReference>
<accession>A0ABQ9GCQ4</accession>
<gene>
    <name evidence="2" type="ORF">PR048_030880</name>
</gene>
<evidence type="ECO:0000256" key="1">
    <source>
        <dbReference type="SAM" id="MobiDB-lite"/>
    </source>
</evidence>
<feature type="region of interest" description="Disordered" evidence="1">
    <location>
        <begin position="404"/>
        <end position="437"/>
    </location>
</feature>
<protein>
    <submittedName>
        <fullName evidence="2">Uncharacterized protein</fullName>
    </submittedName>
</protein>
<feature type="compositionally biased region" description="Basic and acidic residues" evidence="1">
    <location>
        <begin position="541"/>
        <end position="550"/>
    </location>
</feature>
<dbReference type="Proteomes" id="UP001159363">
    <property type="component" value="Chromosome 13"/>
</dbReference>
<feature type="region of interest" description="Disordered" evidence="1">
    <location>
        <begin position="1"/>
        <end position="22"/>
    </location>
</feature>
<reference evidence="2 3" key="1">
    <citation type="submission" date="2023-02" db="EMBL/GenBank/DDBJ databases">
        <title>LHISI_Scaffold_Assembly.</title>
        <authorList>
            <person name="Stuart O.P."/>
            <person name="Cleave R."/>
            <person name="Magrath M.J.L."/>
            <person name="Mikheyev A.S."/>
        </authorList>
    </citation>
    <scope>NUCLEOTIDE SEQUENCE [LARGE SCALE GENOMIC DNA]</scope>
    <source>
        <strain evidence="2">Daus_M_001</strain>
        <tissue evidence="2">Leg muscle</tissue>
    </source>
</reference>
<keyword evidence="3" id="KW-1185">Reference proteome</keyword>
<evidence type="ECO:0000313" key="3">
    <source>
        <dbReference type="Proteomes" id="UP001159363"/>
    </source>
</evidence>
<organism evidence="2 3">
    <name type="scientific">Dryococelus australis</name>
    <dbReference type="NCBI Taxonomy" id="614101"/>
    <lineage>
        <taxon>Eukaryota</taxon>
        <taxon>Metazoa</taxon>
        <taxon>Ecdysozoa</taxon>
        <taxon>Arthropoda</taxon>
        <taxon>Hexapoda</taxon>
        <taxon>Insecta</taxon>
        <taxon>Pterygota</taxon>
        <taxon>Neoptera</taxon>
        <taxon>Polyneoptera</taxon>
        <taxon>Phasmatodea</taxon>
        <taxon>Verophasmatodea</taxon>
        <taxon>Anareolatae</taxon>
        <taxon>Phasmatidae</taxon>
        <taxon>Eurycanthinae</taxon>
        <taxon>Dryococelus</taxon>
    </lineage>
</organism>
<name>A0ABQ9GCQ4_9NEOP</name>
<sequence>MSLAAENIGELTGPSGLDSNSDTEWLQVGGPVAFYSHNFSAPSSLRAWGKQTIVDKLPTTPPVAGRRVGAVAVAFGVRIAGVDSRGETKRPRVCVSPPTARSCVMRVASPYQSSVVRHIETALGLVSQRKEVAGAFRYETKVGSVHHGHAYSKRDPRFQKAADHMHECPKSTGVLITTPPLVCGAFKVDLEKFLSHCTRPHGYTCTPGRRSERARRARPGQAPEKVRFYAVGALPGNYLLQTMRGGVYAFLSTRSARLLVNLAAVAEILIYIIDLIESHVSTRDLSHLEKKPEADEVWRVRAVGTAGFFGRPSRPTSHGERRLPPLYIALISASHNATWPDSLTGRRRPAYQGLAMRVPIPLTGCPEYRSYVMECSGRPGAVFSSADFQQAARVITLSCISRSEGGRRDLSSSPDLGIAQHPKDQAGRGRGGRNNKTNYFSSVRPLWASLGGRPEGRAGFYCVSGLTPYAYKERKIMQEDMNSAKEGLGSHGLHFGAMNTSLSVLRDSLNYDEQGKNRQERQPTRVKIRREWSSAGMQGRRGQETPEKTRRPAASSGKILTCENPGVTRPGIEPDKFARPPMEVSGNACPNDRKKSMICVRYMRGLLSTFADWQRSVDLIEEILWTVICESVDVCAFAQGPRLPASFSSFLAEKPRCYKGRNGTRSVLVVLCVPMTLSAATLSFY</sequence>
<feature type="region of interest" description="Disordered" evidence="1">
    <location>
        <begin position="532"/>
        <end position="565"/>
    </location>
</feature>
<comment type="caution">
    <text evidence="2">The sequence shown here is derived from an EMBL/GenBank/DDBJ whole genome shotgun (WGS) entry which is preliminary data.</text>
</comment>